<name>A0A2I1C8W0_ASPN1</name>
<accession>A0A2I1C8W0</accession>
<protein>
    <submittedName>
        <fullName evidence="1">Uncharacterized protein</fullName>
    </submittedName>
</protein>
<dbReference type="Proteomes" id="UP000234474">
    <property type="component" value="Unassembled WGS sequence"/>
</dbReference>
<dbReference type="RefSeq" id="XP_024682631.1">
    <property type="nucleotide sequence ID" value="XM_024821222.1"/>
</dbReference>
<dbReference type="EMBL" id="MSZS01000004">
    <property type="protein sequence ID" value="PKX94036.1"/>
    <property type="molecule type" value="Genomic_DNA"/>
</dbReference>
<dbReference type="GeneID" id="36528548"/>
<sequence length="149" mass="17039">MPVSDIRHSKPSPRRRKILKQAEKETRIRWWISIISIKHCRSVSKQEDNGAYPSLACLKCLDGQSNQTRESGPCKMSLDGAAFLAVSKNPIVSSPAHRECALSRRQATCTLVTSHRTLRDSHRNSAELRKKEREELPVLRIVITRLDRR</sequence>
<comment type="caution">
    <text evidence="1">The sequence shown here is derived from an EMBL/GenBank/DDBJ whole genome shotgun (WGS) entry which is preliminary data.</text>
</comment>
<proteinExistence type="predicted"/>
<evidence type="ECO:0000313" key="1">
    <source>
        <dbReference type="EMBL" id="PKX94036.1"/>
    </source>
</evidence>
<dbReference type="AlphaFoldDB" id="A0A2I1C8W0"/>
<organism evidence="1 2">
    <name type="scientific">Aspergillus novofumigatus (strain IBT 16806)</name>
    <dbReference type="NCBI Taxonomy" id="1392255"/>
    <lineage>
        <taxon>Eukaryota</taxon>
        <taxon>Fungi</taxon>
        <taxon>Dikarya</taxon>
        <taxon>Ascomycota</taxon>
        <taxon>Pezizomycotina</taxon>
        <taxon>Eurotiomycetes</taxon>
        <taxon>Eurotiomycetidae</taxon>
        <taxon>Eurotiales</taxon>
        <taxon>Aspergillaceae</taxon>
        <taxon>Aspergillus</taxon>
        <taxon>Aspergillus subgen. Fumigati</taxon>
    </lineage>
</organism>
<reference evidence="2" key="1">
    <citation type="journal article" date="2018" name="Proc. Natl. Acad. Sci. U.S.A.">
        <title>Linking secondary metabolites to gene clusters through genome sequencing of six diverse Aspergillus species.</title>
        <authorList>
            <person name="Kaerboelling I."/>
            <person name="Vesth T.C."/>
            <person name="Frisvad J.C."/>
            <person name="Nybo J.L."/>
            <person name="Theobald S."/>
            <person name="Kuo A."/>
            <person name="Bowyer P."/>
            <person name="Matsuda Y."/>
            <person name="Mondo S."/>
            <person name="Lyhne E.K."/>
            <person name="Kogle M.E."/>
            <person name="Clum A."/>
            <person name="Lipzen A."/>
            <person name="Salamov A."/>
            <person name="Ngan C.Y."/>
            <person name="Daum C."/>
            <person name="Chiniquy J."/>
            <person name="Barry K."/>
            <person name="LaButti K."/>
            <person name="Haridas S."/>
            <person name="Simmons B.A."/>
            <person name="Magnuson J.K."/>
            <person name="Mortensen U.H."/>
            <person name="Larsen T.O."/>
            <person name="Grigoriev I.V."/>
            <person name="Baker S.E."/>
            <person name="Andersen M.R."/>
        </authorList>
    </citation>
    <scope>NUCLEOTIDE SEQUENCE [LARGE SCALE GENOMIC DNA]</scope>
    <source>
        <strain evidence="2">IBT 16806</strain>
    </source>
</reference>
<gene>
    <name evidence="1" type="ORF">P174DRAFT_169824</name>
</gene>
<keyword evidence="2" id="KW-1185">Reference proteome</keyword>
<evidence type="ECO:0000313" key="2">
    <source>
        <dbReference type="Proteomes" id="UP000234474"/>
    </source>
</evidence>
<dbReference type="VEuPathDB" id="FungiDB:P174DRAFT_169824"/>